<evidence type="ECO:0000313" key="2">
    <source>
        <dbReference type="EMBL" id="KAG8222365.1"/>
    </source>
</evidence>
<dbReference type="Proteomes" id="UP000792457">
    <property type="component" value="Unassembled WGS sequence"/>
</dbReference>
<accession>A0A8K0NRU6</accession>
<dbReference type="PANTHER" id="PTHR21261">
    <property type="entry name" value="BEAT PROTEIN"/>
    <property type="match status" value="1"/>
</dbReference>
<organism evidence="2 3">
    <name type="scientific">Ladona fulva</name>
    <name type="common">Scarce chaser dragonfly</name>
    <name type="synonym">Libellula fulva</name>
    <dbReference type="NCBI Taxonomy" id="123851"/>
    <lineage>
        <taxon>Eukaryota</taxon>
        <taxon>Metazoa</taxon>
        <taxon>Ecdysozoa</taxon>
        <taxon>Arthropoda</taxon>
        <taxon>Hexapoda</taxon>
        <taxon>Insecta</taxon>
        <taxon>Pterygota</taxon>
        <taxon>Palaeoptera</taxon>
        <taxon>Odonata</taxon>
        <taxon>Epiprocta</taxon>
        <taxon>Anisoptera</taxon>
        <taxon>Libelluloidea</taxon>
        <taxon>Libellulidae</taxon>
        <taxon>Ladona</taxon>
    </lineage>
</organism>
<evidence type="ECO:0000256" key="1">
    <source>
        <dbReference type="SAM" id="Phobius"/>
    </source>
</evidence>
<name>A0A8K0NRU6_LADFU</name>
<proteinExistence type="predicted"/>
<reference evidence="2" key="1">
    <citation type="submission" date="2013-04" db="EMBL/GenBank/DDBJ databases">
        <authorList>
            <person name="Qu J."/>
            <person name="Murali S.C."/>
            <person name="Bandaranaike D."/>
            <person name="Bellair M."/>
            <person name="Blankenburg K."/>
            <person name="Chao H."/>
            <person name="Dinh H."/>
            <person name="Doddapaneni H."/>
            <person name="Downs B."/>
            <person name="Dugan-Rocha S."/>
            <person name="Elkadiri S."/>
            <person name="Gnanaolivu R.D."/>
            <person name="Hernandez B."/>
            <person name="Javaid M."/>
            <person name="Jayaseelan J.C."/>
            <person name="Lee S."/>
            <person name="Li M."/>
            <person name="Ming W."/>
            <person name="Munidasa M."/>
            <person name="Muniz J."/>
            <person name="Nguyen L."/>
            <person name="Ongeri F."/>
            <person name="Osuji N."/>
            <person name="Pu L.-L."/>
            <person name="Puazo M."/>
            <person name="Qu C."/>
            <person name="Quiroz J."/>
            <person name="Raj R."/>
            <person name="Weissenberger G."/>
            <person name="Xin Y."/>
            <person name="Zou X."/>
            <person name="Han Y."/>
            <person name="Richards S."/>
            <person name="Worley K."/>
            <person name="Muzny D."/>
            <person name="Gibbs R."/>
        </authorList>
    </citation>
    <scope>NUCLEOTIDE SEQUENCE</scope>
    <source>
        <strain evidence="2">Sampled in the wild</strain>
    </source>
</reference>
<dbReference type="PANTHER" id="PTHR21261:SF6">
    <property type="entry name" value="BEATEN PATH IIA-RELATED"/>
    <property type="match status" value="1"/>
</dbReference>
<comment type="caution">
    <text evidence="2">The sequence shown here is derived from an EMBL/GenBank/DDBJ whole genome shotgun (WGS) entry which is preliminary data.</text>
</comment>
<keyword evidence="3" id="KW-1185">Reference proteome</keyword>
<feature type="transmembrane region" description="Helical" evidence="1">
    <location>
        <begin position="250"/>
        <end position="270"/>
    </location>
</feature>
<dbReference type="AlphaFoldDB" id="A0A8K0NRU6"/>
<keyword evidence="1" id="KW-0812">Transmembrane</keyword>
<gene>
    <name evidence="2" type="ORF">J437_LFUL002984</name>
</gene>
<sequence length="272" mass="29836">MRRASRALNGNFSCEVSADAPSFSTAIDSQQLLVATLPTADPFLVTDKDKYKVGDLLLANCTAAPSRPAAIISFSINGSPVRIQILCSTQRRQKAACELKVPLPLSTELFSYTLVPLEPSVRAVRYRFTLSLTSNTASIHYVPQSATRILPIRFEVSSSTPEEASENPQESSALGLDFRLHHHHFNPDGSSYLVCEAKVLSLSRRESRTIVLSQPRPTPPPSQLGDETIKEPVPERVTSPNHSAVSARHLGAPLILSIAIILHQILRFFAFR</sequence>
<evidence type="ECO:0000313" key="3">
    <source>
        <dbReference type="Proteomes" id="UP000792457"/>
    </source>
</evidence>
<keyword evidence="1" id="KW-1133">Transmembrane helix</keyword>
<dbReference type="OrthoDB" id="196393at2759"/>
<dbReference type="EMBL" id="KZ308132">
    <property type="protein sequence ID" value="KAG8222365.1"/>
    <property type="molecule type" value="Genomic_DNA"/>
</dbReference>
<reference evidence="2" key="2">
    <citation type="submission" date="2017-10" db="EMBL/GenBank/DDBJ databases">
        <title>Ladona fulva Genome sequencing and assembly.</title>
        <authorList>
            <person name="Murali S."/>
            <person name="Richards S."/>
            <person name="Bandaranaike D."/>
            <person name="Bellair M."/>
            <person name="Blankenburg K."/>
            <person name="Chao H."/>
            <person name="Dinh H."/>
            <person name="Doddapaneni H."/>
            <person name="Dugan-Rocha S."/>
            <person name="Elkadiri S."/>
            <person name="Gnanaolivu R."/>
            <person name="Hernandez B."/>
            <person name="Skinner E."/>
            <person name="Javaid M."/>
            <person name="Lee S."/>
            <person name="Li M."/>
            <person name="Ming W."/>
            <person name="Munidasa M."/>
            <person name="Muniz J."/>
            <person name="Nguyen L."/>
            <person name="Hughes D."/>
            <person name="Osuji N."/>
            <person name="Pu L.-L."/>
            <person name="Puazo M."/>
            <person name="Qu C."/>
            <person name="Quiroz J."/>
            <person name="Raj R."/>
            <person name="Weissenberger G."/>
            <person name="Xin Y."/>
            <person name="Zou X."/>
            <person name="Han Y."/>
            <person name="Worley K."/>
            <person name="Muzny D."/>
            <person name="Gibbs R."/>
        </authorList>
    </citation>
    <scope>NUCLEOTIDE SEQUENCE</scope>
    <source>
        <strain evidence="2">Sampled in the wild</strain>
    </source>
</reference>
<keyword evidence="1" id="KW-0472">Membrane</keyword>
<protein>
    <submittedName>
        <fullName evidence="2">Uncharacterized protein</fullName>
    </submittedName>
</protein>